<feature type="region of interest" description="Disordered" evidence="3">
    <location>
        <begin position="94"/>
        <end position="121"/>
    </location>
</feature>
<evidence type="ECO:0000256" key="2">
    <source>
        <dbReference type="ARBA" id="ARBA00022729"/>
    </source>
</evidence>
<feature type="chain" id="PRO_5011513313" evidence="4">
    <location>
        <begin position="28"/>
        <end position="181"/>
    </location>
</feature>
<dbReference type="GO" id="GO:0005829">
    <property type="term" value="C:cytosol"/>
    <property type="evidence" value="ECO:0007669"/>
    <property type="project" value="TreeGrafter"/>
</dbReference>
<organism evidence="5 6">
    <name type="scientific">Psychroflexus halocasei</name>
    <dbReference type="NCBI Taxonomy" id="908615"/>
    <lineage>
        <taxon>Bacteria</taxon>
        <taxon>Pseudomonadati</taxon>
        <taxon>Bacteroidota</taxon>
        <taxon>Flavobacteriia</taxon>
        <taxon>Flavobacteriales</taxon>
        <taxon>Flavobacteriaceae</taxon>
        <taxon>Psychroflexus</taxon>
    </lineage>
</organism>
<gene>
    <name evidence="5" type="ORF">SAMN05421540_10627</name>
</gene>
<evidence type="ECO:0000313" key="6">
    <source>
        <dbReference type="Proteomes" id="UP000198820"/>
    </source>
</evidence>
<keyword evidence="6" id="KW-1185">Reference proteome</keyword>
<reference evidence="5 6" key="1">
    <citation type="submission" date="2016-10" db="EMBL/GenBank/DDBJ databases">
        <authorList>
            <person name="de Groot N.N."/>
        </authorList>
    </citation>
    <scope>NUCLEOTIDE SEQUENCE [LARGE SCALE GENOMIC DNA]</scope>
    <source>
        <strain evidence="5 6">DSM 23581</strain>
    </source>
</reference>
<accession>A0A1H4BFT6</accession>
<dbReference type="SUPFAM" id="SSF111384">
    <property type="entry name" value="OmpH-like"/>
    <property type="match status" value="1"/>
</dbReference>
<keyword evidence="2 4" id="KW-0732">Signal</keyword>
<evidence type="ECO:0000256" key="1">
    <source>
        <dbReference type="ARBA" id="ARBA00009091"/>
    </source>
</evidence>
<dbReference type="PANTHER" id="PTHR35089">
    <property type="entry name" value="CHAPERONE PROTEIN SKP"/>
    <property type="match status" value="1"/>
</dbReference>
<comment type="similarity">
    <text evidence="1">Belongs to the Skp family.</text>
</comment>
<dbReference type="GO" id="GO:0051082">
    <property type="term" value="F:unfolded protein binding"/>
    <property type="evidence" value="ECO:0007669"/>
    <property type="project" value="InterPro"/>
</dbReference>
<dbReference type="GO" id="GO:0050821">
    <property type="term" value="P:protein stabilization"/>
    <property type="evidence" value="ECO:0007669"/>
    <property type="project" value="TreeGrafter"/>
</dbReference>
<name>A0A1H4BFT6_9FLAO</name>
<dbReference type="AlphaFoldDB" id="A0A1H4BFT6"/>
<feature type="signal peptide" evidence="4">
    <location>
        <begin position="1"/>
        <end position="27"/>
    </location>
</feature>
<sequence length="181" mass="20923">MIHLRKIKNMKKLLFTALIAASLISCQTESMKTAYVDNSRLVQDYHKMEKTEAKFEKKNKELSDELDAVAQEFQKEVQEFQAKANSMSKANLEKRQNELMQKQQMLQQQQQQKSEQMRQESDAAINEIIDDVKTYVSNYGEENGYTYIFGSNESANIMYAKKGLDITDEVLKSLNAEDSLK</sequence>
<dbReference type="EMBL" id="FNQF01000006">
    <property type="protein sequence ID" value="SEA47033.1"/>
    <property type="molecule type" value="Genomic_DNA"/>
</dbReference>
<proteinExistence type="inferred from homology"/>
<dbReference type="SMART" id="SM00935">
    <property type="entry name" value="OmpH"/>
    <property type="match status" value="1"/>
</dbReference>
<dbReference type="PROSITE" id="PS51257">
    <property type="entry name" value="PROKAR_LIPOPROTEIN"/>
    <property type="match status" value="1"/>
</dbReference>
<dbReference type="Proteomes" id="UP000198820">
    <property type="component" value="Unassembled WGS sequence"/>
</dbReference>
<dbReference type="InterPro" id="IPR005632">
    <property type="entry name" value="Chaperone_Skp"/>
</dbReference>
<evidence type="ECO:0000256" key="4">
    <source>
        <dbReference type="SAM" id="SignalP"/>
    </source>
</evidence>
<dbReference type="STRING" id="908615.SAMN05421540_10627"/>
<evidence type="ECO:0000256" key="3">
    <source>
        <dbReference type="SAM" id="MobiDB-lite"/>
    </source>
</evidence>
<feature type="compositionally biased region" description="Low complexity" evidence="3">
    <location>
        <begin position="98"/>
        <end position="114"/>
    </location>
</feature>
<protein>
    <submittedName>
        <fullName evidence="5">Outer membrane protein</fullName>
    </submittedName>
</protein>
<dbReference type="InterPro" id="IPR024930">
    <property type="entry name" value="Skp_dom_sf"/>
</dbReference>
<evidence type="ECO:0000313" key="5">
    <source>
        <dbReference type="EMBL" id="SEA47033.1"/>
    </source>
</evidence>
<dbReference type="PANTHER" id="PTHR35089:SF1">
    <property type="entry name" value="CHAPERONE PROTEIN SKP"/>
    <property type="match status" value="1"/>
</dbReference>
<dbReference type="Gene3D" id="3.30.910.20">
    <property type="entry name" value="Skp domain"/>
    <property type="match status" value="1"/>
</dbReference>
<dbReference type="Pfam" id="PF03938">
    <property type="entry name" value="OmpH"/>
    <property type="match status" value="1"/>
</dbReference>